<dbReference type="PROSITE" id="PS00652">
    <property type="entry name" value="TNFR_NGFR_1"/>
    <property type="match status" value="2"/>
</dbReference>
<dbReference type="InterPro" id="IPR001368">
    <property type="entry name" value="TNFR/NGFR_Cys_rich_reg"/>
</dbReference>
<feature type="domain" description="TNFR-Cys" evidence="5">
    <location>
        <begin position="79"/>
        <end position="121"/>
    </location>
</feature>
<feature type="repeat" description="TNFR-Cys" evidence="1">
    <location>
        <begin position="79"/>
        <end position="121"/>
    </location>
</feature>
<keyword evidence="3" id="KW-0472">Membrane</keyword>
<keyword evidence="1" id="KW-1015">Disulfide bond</keyword>
<dbReference type="PANTHER" id="PTHR47607:SF1">
    <property type="entry name" value="TUMOR NECROSIS FACTOR RECEPTOR SUPERFAMILY MEMBER 3"/>
    <property type="match status" value="1"/>
</dbReference>
<reference evidence="7" key="2">
    <citation type="submission" date="2019-05" db="EMBL/GenBank/DDBJ databases">
        <authorList>
            <person name="Heimroth R.D."/>
        </authorList>
    </citation>
    <scope>NUCLEOTIDE SEQUENCE</scope>
</reference>
<evidence type="ECO:0000259" key="5">
    <source>
        <dbReference type="PROSITE" id="PS50050"/>
    </source>
</evidence>
<name>A0A0N7CGC4_PRODO</name>
<feature type="disulfide bond" evidence="1">
    <location>
        <begin position="164"/>
        <end position="179"/>
    </location>
</feature>
<dbReference type="GO" id="GO:0007165">
    <property type="term" value="P:signal transduction"/>
    <property type="evidence" value="ECO:0007669"/>
    <property type="project" value="InterPro"/>
</dbReference>
<feature type="domain" description="TNFR-Cys" evidence="5">
    <location>
        <begin position="39"/>
        <end position="77"/>
    </location>
</feature>
<sequence length="434" mass="48289">MAEIIISHRLGLLCILHLSVAVFARPSTESLPYPAENGQCRNKETEYYNSETEKCCQRCPPGQSAKARCSAEKNTVCQECADGTFTAIYNYISNCHVCRTCNEEFGLLEITPCSKEHNTECVCTKGSYCENAECRHCNDHTPCDAGMEVVFPGTNTSDTRCDSCAEGFYNNESSLTAKCLPHSRCQEYEKHGTKTQDAVCLSRTPKLEVTTVAPSLLTTLPTPGTGNYVALFAFLGCFFAVVIICLVSLFIYKKIDSVRGFFNFEKADNLQMTLAENIKDNMQVGYRHLTTPTDSSSNSERTPLYINGHVKEESQHEGSTISPVSNVSSIRFPRGQEQSPAGSFITNGGIVKIDGDVIIVNNNVSFPERPVAVRTHEDEEDDDDSISHSRPQEDLQTPVQEEHEDPREDTYVCVPQQECGKEYRVPVQEMFTHT</sequence>
<feature type="disulfide bond" evidence="1">
    <location>
        <begin position="59"/>
        <end position="77"/>
    </location>
</feature>
<dbReference type="GO" id="GO:0004888">
    <property type="term" value="F:transmembrane signaling receptor activity"/>
    <property type="evidence" value="ECO:0007669"/>
    <property type="project" value="InterPro"/>
</dbReference>
<dbReference type="SUPFAM" id="SSF57586">
    <property type="entry name" value="TNF receptor-like"/>
    <property type="match status" value="2"/>
</dbReference>
<feature type="domain" description="TNFR-Cys" evidence="5">
    <location>
        <begin position="163"/>
        <end position="200"/>
    </location>
</feature>
<feature type="disulfide bond" evidence="1">
    <location>
        <begin position="80"/>
        <end position="95"/>
    </location>
</feature>
<dbReference type="AlphaFoldDB" id="A0A0N7CGC4"/>
<evidence type="ECO:0000313" key="7">
    <source>
        <dbReference type="EMBL" id="QGX42143.1"/>
    </source>
</evidence>
<feature type="region of interest" description="Disordered" evidence="2">
    <location>
        <begin position="374"/>
        <end position="411"/>
    </location>
</feature>
<dbReference type="PROSITE" id="PS50050">
    <property type="entry name" value="TNFR_NGFR_2"/>
    <property type="match status" value="4"/>
</dbReference>
<dbReference type="GO" id="GO:0048534">
    <property type="term" value="P:hematopoietic or lymphoid organ development"/>
    <property type="evidence" value="ECO:0007669"/>
    <property type="project" value="InterPro"/>
</dbReference>
<dbReference type="Pfam" id="PF00020">
    <property type="entry name" value="TNFR_c6"/>
    <property type="match status" value="4"/>
</dbReference>
<dbReference type="SMART" id="SM00208">
    <property type="entry name" value="TNFR"/>
    <property type="match status" value="4"/>
</dbReference>
<feature type="domain" description="TNFR-Cys" evidence="5">
    <location>
        <begin position="122"/>
        <end position="161"/>
    </location>
</feature>
<feature type="compositionally biased region" description="Basic and acidic residues" evidence="2">
    <location>
        <begin position="400"/>
        <end position="410"/>
    </location>
</feature>
<dbReference type="GO" id="GO:0006915">
    <property type="term" value="P:apoptotic process"/>
    <property type="evidence" value="ECO:0007669"/>
    <property type="project" value="InterPro"/>
</dbReference>
<accession>A0A0N7CGC4</accession>
<dbReference type="GO" id="GO:0006955">
    <property type="term" value="P:immune response"/>
    <property type="evidence" value="ECO:0007669"/>
    <property type="project" value="InterPro"/>
</dbReference>
<organism evidence="6">
    <name type="scientific">Protopterus dolloi</name>
    <name type="common">Slender lungfish</name>
    <dbReference type="NCBI Taxonomy" id="27779"/>
    <lineage>
        <taxon>Eukaryota</taxon>
        <taxon>Metazoa</taxon>
        <taxon>Chordata</taxon>
        <taxon>Craniata</taxon>
        <taxon>Vertebrata</taxon>
        <taxon>Euteleostomi</taxon>
        <taxon>Dipnomorpha</taxon>
        <taxon>Ceratodontiformes</taxon>
        <taxon>Lepidosirenoidei</taxon>
        <taxon>Protopteridae</taxon>
        <taxon>Protopterus</taxon>
    </lineage>
</organism>
<feature type="signal peptide" evidence="4">
    <location>
        <begin position="1"/>
        <end position="24"/>
    </location>
</feature>
<proteinExistence type="evidence at transcript level"/>
<keyword evidence="4" id="KW-0732">Signal</keyword>
<evidence type="ECO:0000256" key="4">
    <source>
        <dbReference type="SAM" id="SignalP"/>
    </source>
</evidence>
<feature type="disulfide bond" evidence="1">
    <location>
        <begin position="56"/>
        <end position="69"/>
    </location>
</feature>
<dbReference type="PRINTS" id="PR01680">
    <property type="entry name" value="TNFACTORR6"/>
</dbReference>
<dbReference type="InterPro" id="IPR017349">
    <property type="entry name" value="TNFR_3_LTBR"/>
</dbReference>
<dbReference type="GO" id="GO:0043123">
    <property type="term" value="P:positive regulation of canonical NF-kappaB signal transduction"/>
    <property type="evidence" value="ECO:0007669"/>
    <property type="project" value="InterPro"/>
</dbReference>
<evidence type="ECO:0000256" key="3">
    <source>
        <dbReference type="SAM" id="Phobius"/>
    </source>
</evidence>
<comment type="caution">
    <text evidence="1">Lacks conserved residue(s) required for the propagation of feature annotation.</text>
</comment>
<dbReference type="InterPro" id="IPR008063">
    <property type="entry name" value="Fas_rcpt"/>
</dbReference>
<feature type="disulfide bond" evidence="1">
    <location>
        <begin position="143"/>
        <end position="161"/>
    </location>
</feature>
<feature type="repeat" description="TNFR-Cys" evidence="1">
    <location>
        <begin position="122"/>
        <end position="161"/>
    </location>
</feature>
<dbReference type="EMBL" id="KM396889">
    <property type="protein sequence ID" value="AKL90403.1"/>
    <property type="molecule type" value="mRNA"/>
</dbReference>
<feature type="disulfide bond" evidence="1">
    <location>
        <begin position="40"/>
        <end position="55"/>
    </location>
</feature>
<dbReference type="PANTHER" id="PTHR47607">
    <property type="entry name" value="TUMOR NECROSIS FACTOR RECEPTOR SUBFAMILY MEMBER 3"/>
    <property type="match status" value="1"/>
</dbReference>
<dbReference type="GO" id="GO:0016020">
    <property type="term" value="C:membrane"/>
    <property type="evidence" value="ECO:0007669"/>
    <property type="project" value="InterPro"/>
</dbReference>
<dbReference type="Gene3D" id="2.10.50.10">
    <property type="entry name" value="Tumor Necrosis Factor Receptor, subunit A, domain 2"/>
    <property type="match status" value="2"/>
</dbReference>
<evidence type="ECO:0000256" key="2">
    <source>
        <dbReference type="SAM" id="MobiDB-lite"/>
    </source>
</evidence>
<evidence type="ECO:0000256" key="1">
    <source>
        <dbReference type="PROSITE-ProRule" id="PRU00206"/>
    </source>
</evidence>
<keyword evidence="3" id="KW-1133">Transmembrane helix</keyword>
<feature type="repeat" description="TNFR-Cys" evidence="1">
    <location>
        <begin position="163"/>
        <end position="200"/>
    </location>
</feature>
<reference evidence="6" key="1">
    <citation type="submission" date="2014-08" db="EMBL/GenBank/DDBJ databases">
        <title>African lungfish nasopharynx-associated lymphoid tissue reveals the conserved principles of genesis and organization of mucosal lymphoid tissue in vertebrates.</title>
        <authorList>
            <person name="Tacchi L."/>
            <person name="Salinas I."/>
        </authorList>
    </citation>
    <scope>NUCLEOTIDE SEQUENCE</scope>
</reference>
<feature type="repeat" description="TNFR-Cys" evidence="1">
    <location>
        <begin position="39"/>
        <end position="77"/>
    </location>
</feature>
<feature type="transmembrane region" description="Helical" evidence="3">
    <location>
        <begin position="228"/>
        <end position="252"/>
    </location>
</feature>
<keyword evidence="3" id="KW-0812">Transmembrane</keyword>
<feature type="chain" id="PRO_5036296133" evidence="4">
    <location>
        <begin position="25"/>
        <end position="434"/>
    </location>
</feature>
<protein>
    <submittedName>
        <fullName evidence="6">LTbR</fullName>
    </submittedName>
    <submittedName>
        <fullName evidence="7">TNFRSF3</fullName>
    </submittedName>
</protein>
<dbReference type="EMBL" id="MK965526">
    <property type="protein sequence ID" value="QGX42143.1"/>
    <property type="molecule type" value="mRNA"/>
</dbReference>
<evidence type="ECO:0000313" key="6">
    <source>
        <dbReference type="EMBL" id="AKL90403.1"/>
    </source>
</evidence>